<reference evidence="6 7" key="1">
    <citation type="journal article" date="2010" name="J. Bacteriol.">
        <title>Genome sequence of the oligotrophic marine Gammaproteobacterium HTCC2143, isolated from the Oregon Coast.</title>
        <authorList>
            <person name="Oh H.M."/>
            <person name="Kang I."/>
            <person name="Ferriera S."/>
            <person name="Giovannoni S.J."/>
            <person name="Cho J.C."/>
        </authorList>
    </citation>
    <scope>NUCLEOTIDE SEQUENCE [LARGE SCALE GENOMIC DNA]</scope>
    <source>
        <strain evidence="6 7">HTCC2143</strain>
    </source>
</reference>
<dbReference type="Pfam" id="PF12833">
    <property type="entry name" value="HTH_18"/>
    <property type="match status" value="1"/>
</dbReference>
<keyword evidence="2" id="KW-0238">DNA-binding</keyword>
<evidence type="ECO:0000313" key="6">
    <source>
        <dbReference type="EMBL" id="EAW32648.1"/>
    </source>
</evidence>
<dbReference type="InterPro" id="IPR009057">
    <property type="entry name" value="Homeodomain-like_sf"/>
</dbReference>
<dbReference type="AlphaFoldDB" id="A0Y944"/>
<dbReference type="InterPro" id="IPR018060">
    <property type="entry name" value="HTH_AraC"/>
</dbReference>
<gene>
    <name evidence="6" type="ORF">GP2143_15371</name>
</gene>
<dbReference type="STRING" id="247633.GP2143_15371"/>
<dbReference type="CDD" id="cd06986">
    <property type="entry name" value="cupin_MmsR-like_N"/>
    <property type="match status" value="1"/>
</dbReference>
<evidence type="ECO:0000256" key="2">
    <source>
        <dbReference type="ARBA" id="ARBA00023125"/>
    </source>
</evidence>
<dbReference type="EMBL" id="AAVT01000001">
    <property type="protein sequence ID" value="EAW32648.1"/>
    <property type="molecule type" value="Genomic_DNA"/>
</dbReference>
<dbReference type="PANTHER" id="PTHR43280">
    <property type="entry name" value="ARAC-FAMILY TRANSCRIPTIONAL REGULATOR"/>
    <property type="match status" value="1"/>
</dbReference>
<dbReference type="Pfam" id="PF02311">
    <property type="entry name" value="AraC_binding"/>
    <property type="match status" value="1"/>
</dbReference>
<dbReference type="eggNOG" id="COG2207">
    <property type="taxonomic scope" value="Bacteria"/>
</dbReference>
<dbReference type="InterPro" id="IPR003313">
    <property type="entry name" value="AraC-bd"/>
</dbReference>
<dbReference type="SUPFAM" id="SSF46689">
    <property type="entry name" value="Homeodomain-like"/>
    <property type="match status" value="2"/>
</dbReference>
<dbReference type="GO" id="GO:0003700">
    <property type="term" value="F:DNA-binding transcription factor activity"/>
    <property type="evidence" value="ECO:0007669"/>
    <property type="project" value="InterPro"/>
</dbReference>
<proteinExistence type="predicted"/>
<dbReference type="Proteomes" id="UP000004931">
    <property type="component" value="Unassembled WGS sequence"/>
</dbReference>
<evidence type="ECO:0000256" key="1">
    <source>
        <dbReference type="ARBA" id="ARBA00023015"/>
    </source>
</evidence>
<dbReference type="Gene3D" id="2.60.120.280">
    <property type="entry name" value="Regulatory protein AraC"/>
    <property type="match status" value="1"/>
</dbReference>
<dbReference type="SMART" id="SM00342">
    <property type="entry name" value="HTH_ARAC"/>
    <property type="match status" value="1"/>
</dbReference>
<keyword evidence="7" id="KW-1185">Reference proteome</keyword>
<protein>
    <submittedName>
        <fullName evidence="6">Transcriptional regulator, AraC family protein</fullName>
    </submittedName>
</protein>
<evidence type="ECO:0000256" key="4">
    <source>
        <dbReference type="ARBA" id="ARBA00023163"/>
    </source>
</evidence>
<keyword evidence="3" id="KW-0010">Activator</keyword>
<dbReference type="PANTHER" id="PTHR43280:SF30">
    <property type="entry name" value="MMSAB OPERON REGULATORY PROTEIN"/>
    <property type="match status" value="1"/>
</dbReference>
<dbReference type="SUPFAM" id="SSF51215">
    <property type="entry name" value="Regulatory protein AraC"/>
    <property type="match status" value="1"/>
</dbReference>
<organism evidence="6 7">
    <name type="scientific">marine gamma proteobacterium HTCC2143</name>
    <dbReference type="NCBI Taxonomy" id="247633"/>
    <lineage>
        <taxon>Bacteria</taxon>
        <taxon>Pseudomonadati</taxon>
        <taxon>Pseudomonadota</taxon>
        <taxon>Gammaproteobacteria</taxon>
        <taxon>Cellvibrionales</taxon>
        <taxon>Spongiibacteraceae</taxon>
        <taxon>BD1-7 clade</taxon>
    </lineage>
</organism>
<dbReference type="PROSITE" id="PS01124">
    <property type="entry name" value="HTH_ARAC_FAMILY_2"/>
    <property type="match status" value="1"/>
</dbReference>
<feature type="domain" description="HTH araC/xylS-type" evidence="5">
    <location>
        <begin position="171"/>
        <end position="269"/>
    </location>
</feature>
<comment type="caution">
    <text evidence="6">The sequence shown here is derived from an EMBL/GenBank/DDBJ whole genome shotgun (WGS) entry which is preliminary data.</text>
</comment>
<dbReference type="PRINTS" id="PR00032">
    <property type="entry name" value="HTHARAC"/>
</dbReference>
<keyword evidence="4" id="KW-0804">Transcription</keyword>
<accession>A0Y944</accession>
<dbReference type="Gene3D" id="1.10.10.60">
    <property type="entry name" value="Homeodomain-like"/>
    <property type="match status" value="2"/>
</dbReference>
<evidence type="ECO:0000256" key="3">
    <source>
        <dbReference type="ARBA" id="ARBA00023159"/>
    </source>
</evidence>
<dbReference type="GO" id="GO:0043565">
    <property type="term" value="F:sequence-specific DNA binding"/>
    <property type="evidence" value="ECO:0007669"/>
    <property type="project" value="InterPro"/>
</dbReference>
<evidence type="ECO:0000313" key="7">
    <source>
        <dbReference type="Proteomes" id="UP000004931"/>
    </source>
</evidence>
<dbReference type="InterPro" id="IPR037923">
    <property type="entry name" value="HTH-like"/>
</dbReference>
<sequence>MLDHLRQNPLTRACYPTSFGYYPYAKGHQMLRDDHSDNLLIYCEDGNGHVKTDKFYGPVTKGDVILLPSGHAHHYWASDDNPWTIYWVHFDGLQANQLIKELDFDAEQVVASIGQQPLLASDFNRLLSLRQSGYRQTVFNYAAALTRQILYFLALQIRSSNTLRRHNFNLDELRSLMLENIEGDLDLDTMAACAQLSRHHFADKYKKLTGISPVKHFIHLKMERACYLLDTSNNSAKQVSAHLGYTDPLYFSRLFKKVIGISPSAYRKGLRG</sequence>
<evidence type="ECO:0000259" key="5">
    <source>
        <dbReference type="PROSITE" id="PS01124"/>
    </source>
</evidence>
<keyword evidence="1" id="KW-0805">Transcription regulation</keyword>
<dbReference type="InterPro" id="IPR020449">
    <property type="entry name" value="Tscrpt_reg_AraC-type_HTH"/>
</dbReference>
<name>A0Y944_9GAMM</name>